<evidence type="ECO:0000256" key="4">
    <source>
        <dbReference type="ARBA" id="ARBA00023002"/>
    </source>
</evidence>
<keyword evidence="8" id="KW-1185">Reference proteome</keyword>
<keyword evidence="4" id="KW-0560">Oxidoreductase</keyword>
<evidence type="ECO:0000256" key="5">
    <source>
        <dbReference type="ARBA" id="ARBA00023004"/>
    </source>
</evidence>
<sequence length="464" mass="52999">MRNQLTIDIIIKCTKRGKAFATKADLENWIIMLPLKSMKEWCNLPASHLSFMNYVENATAVGYHTNADCQTHINAILAYNQKRHFDYLHSLTLKDTSELLPSMIGNPNNKEWAKFNPQLTASNLMMHFATSLVLGTQFSRDPDLMEHITAHVLGIEDVVNEFDRCPRFLWPILWRLSPTHRNFRSNYSTIKKKVIPEIKRRIKLLRYGDKAEGDSTMLTIFLKQALKEGLISHVENSRSEEKDIDSLFMKTLFHIYEVWGPITPVLGAMLTRCMANPEYADALREEISDSLASHGGWDSDFLAHTPKLESFLRESLRLYAPISISVSRRLAKPLKLESMNMDLAKGTCIGIPTRCIHTDPANYPDPMAFNPYRFYDPATKTCTPRASTASETFLAFSYGTGLCPGRFVGVKVCELMLAKILLNYDVKYVSEDQEFPAIVLMENTWSWLDTDFTAHIRRRQLGLA</sequence>
<evidence type="ECO:0000313" key="8">
    <source>
        <dbReference type="Proteomes" id="UP000002035"/>
    </source>
</evidence>
<protein>
    <submittedName>
        <fullName evidence="7">Cytochrome P450</fullName>
    </submittedName>
</protein>
<dbReference type="OrthoDB" id="1844152at2759"/>
<dbReference type="GO" id="GO:0004497">
    <property type="term" value="F:monooxygenase activity"/>
    <property type="evidence" value="ECO:0007669"/>
    <property type="project" value="InterPro"/>
</dbReference>
<dbReference type="AlphaFoldDB" id="C5FQE5"/>
<dbReference type="Pfam" id="PF00067">
    <property type="entry name" value="p450"/>
    <property type="match status" value="1"/>
</dbReference>
<comment type="similarity">
    <text evidence="2">Belongs to the cytochrome P450 family.</text>
</comment>
<dbReference type="STRING" id="554155.C5FQE5"/>
<name>C5FQE5_ARTOC</name>
<dbReference type="HOGENOM" id="CLU_022195_8_0_1"/>
<dbReference type="PANTHER" id="PTHR46206:SF7">
    <property type="entry name" value="P450, PUTATIVE (EUROFUNG)-RELATED"/>
    <property type="match status" value="1"/>
</dbReference>
<dbReference type="EMBL" id="DS995704">
    <property type="protein sequence ID" value="EEQ32098.1"/>
    <property type="molecule type" value="Genomic_DNA"/>
</dbReference>
<dbReference type="VEuPathDB" id="FungiDB:MCYG_04917"/>
<evidence type="ECO:0000313" key="7">
    <source>
        <dbReference type="EMBL" id="EEQ32098.1"/>
    </source>
</evidence>
<feature type="binding site" description="axial binding residue" evidence="6">
    <location>
        <position position="403"/>
    </location>
    <ligand>
        <name>heme</name>
        <dbReference type="ChEBI" id="CHEBI:30413"/>
    </ligand>
    <ligandPart>
        <name>Fe</name>
        <dbReference type="ChEBI" id="CHEBI:18248"/>
    </ligandPart>
</feature>
<comment type="cofactor">
    <cofactor evidence="1 6">
        <name>heme</name>
        <dbReference type="ChEBI" id="CHEBI:30413"/>
    </cofactor>
</comment>
<keyword evidence="5 6" id="KW-0408">Iron</keyword>
<reference evidence="8" key="1">
    <citation type="journal article" date="2012" name="MBio">
        <title>Comparative genome analysis of Trichophyton rubrum and related dermatophytes reveals candidate genes involved in infection.</title>
        <authorList>
            <person name="Martinez D.A."/>
            <person name="Oliver B.G."/>
            <person name="Graeser Y."/>
            <person name="Goldberg J.M."/>
            <person name="Li W."/>
            <person name="Martinez-Rossi N.M."/>
            <person name="Monod M."/>
            <person name="Shelest E."/>
            <person name="Barton R.C."/>
            <person name="Birch E."/>
            <person name="Brakhage A.A."/>
            <person name="Chen Z."/>
            <person name="Gurr S.J."/>
            <person name="Heiman D."/>
            <person name="Heitman J."/>
            <person name="Kosti I."/>
            <person name="Rossi A."/>
            <person name="Saif S."/>
            <person name="Samalova M."/>
            <person name="Saunders C.W."/>
            <person name="Shea T."/>
            <person name="Summerbell R.C."/>
            <person name="Xu J."/>
            <person name="Young S."/>
            <person name="Zeng Q."/>
            <person name="Birren B.W."/>
            <person name="Cuomo C.A."/>
            <person name="White T.C."/>
        </authorList>
    </citation>
    <scope>NUCLEOTIDE SEQUENCE [LARGE SCALE GENOMIC DNA]</scope>
    <source>
        <strain evidence="8">ATCC MYA-4605 / CBS 113480</strain>
    </source>
</reference>
<dbReference type="OMA" id="GTCIGIP"/>
<dbReference type="Proteomes" id="UP000002035">
    <property type="component" value="Unassembled WGS sequence"/>
</dbReference>
<dbReference type="GO" id="GO:0020037">
    <property type="term" value="F:heme binding"/>
    <property type="evidence" value="ECO:0007669"/>
    <property type="project" value="InterPro"/>
</dbReference>
<accession>C5FQE5</accession>
<dbReference type="eggNOG" id="KOG0158">
    <property type="taxonomic scope" value="Eukaryota"/>
</dbReference>
<proteinExistence type="inferred from homology"/>
<keyword evidence="3 6" id="KW-0479">Metal-binding</keyword>
<dbReference type="CDD" id="cd11041">
    <property type="entry name" value="CYP503A1-like"/>
    <property type="match status" value="1"/>
</dbReference>
<dbReference type="InterPro" id="IPR002403">
    <property type="entry name" value="Cyt_P450_E_grp-IV"/>
</dbReference>
<dbReference type="Gene3D" id="1.10.630.10">
    <property type="entry name" value="Cytochrome P450"/>
    <property type="match status" value="1"/>
</dbReference>
<dbReference type="InterPro" id="IPR001128">
    <property type="entry name" value="Cyt_P450"/>
</dbReference>
<evidence type="ECO:0000256" key="1">
    <source>
        <dbReference type="ARBA" id="ARBA00001971"/>
    </source>
</evidence>
<evidence type="ECO:0000256" key="6">
    <source>
        <dbReference type="PIRSR" id="PIRSR602403-1"/>
    </source>
</evidence>
<gene>
    <name evidence="7" type="ORF">MCYG_04917</name>
</gene>
<dbReference type="RefSeq" id="XP_002847180.1">
    <property type="nucleotide sequence ID" value="XM_002847134.1"/>
</dbReference>
<dbReference type="InterPro" id="IPR036396">
    <property type="entry name" value="Cyt_P450_sf"/>
</dbReference>
<dbReference type="GO" id="GO:0005506">
    <property type="term" value="F:iron ion binding"/>
    <property type="evidence" value="ECO:0007669"/>
    <property type="project" value="InterPro"/>
</dbReference>
<dbReference type="PRINTS" id="PR00465">
    <property type="entry name" value="EP450IV"/>
</dbReference>
<dbReference type="GeneID" id="9223785"/>
<dbReference type="PANTHER" id="PTHR46206">
    <property type="entry name" value="CYTOCHROME P450"/>
    <property type="match status" value="1"/>
</dbReference>
<dbReference type="GO" id="GO:0016705">
    <property type="term" value="F:oxidoreductase activity, acting on paired donors, with incorporation or reduction of molecular oxygen"/>
    <property type="evidence" value="ECO:0007669"/>
    <property type="project" value="InterPro"/>
</dbReference>
<evidence type="ECO:0000256" key="2">
    <source>
        <dbReference type="ARBA" id="ARBA00010617"/>
    </source>
</evidence>
<evidence type="ECO:0000256" key="3">
    <source>
        <dbReference type="ARBA" id="ARBA00022723"/>
    </source>
</evidence>
<organism evidence="7 8">
    <name type="scientific">Arthroderma otae (strain ATCC MYA-4605 / CBS 113480)</name>
    <name type="common">Microsporum canis</name>
    <dbReference type="NCBI Taxonomy" id="554155"/>
    <lineage>
        <taxon>Eukaryota</taxon>
        <taxon>Fungi</taxon>
        <taxon>Dikarya</taxon>
        <taxon>Ascomycota</taxon>
        <taxon>Pezizomycotina</taxon>
        <taxon>Eurotiomycetes</taxon>
        <taxon>Eurotiomycetidae</taxon>
        <taxon>Onygenales</taxon>
        <taxon>Arthrodermataceae</taxon>
        <taxon>Microsporum</taxon>
    </lineage>
</organism>
<dbReference type="SUPFAM" id="SSF48264">
    <property type="entry name" value="Cytochrome P450"/>
    <property type="match status" value="1"/>
</dbReference>
<keyword evidence="6" id="KW-0349">Heme</keyword>